<protein>
    <submittedName>
        <fullName evidence="1">Uncharacterized protein</fullName>
    </submittedName>
</protein>
<feature type="non-terminal residue" evidence="1">
    <location>
        <position position="47"/>
    </location>
</feature>
<evidence type="ECO:0000313" key="1">
    <source>
        <dbReference type="EMBL" id="MCI27268.1"/>
    </source>
</evidence>
<dbReference type="EMBL" id="LXQA010158329">
    <property type="protein sequence ID" value="MCI27268.1"/>
    <property type="molecule type" value="Genomic_DNA"/>
</dbReference>
<reference evidence="1 2" key="1">
    <citation type="journal article" date="2018" name="Front. Plant Sci.">
        <title>Red Clover (Trifolium pratense) and Zigzag Clover (T. medium) - A Picture of Genomic Similarities and Differences.</title>
        <authorList>
            <person name="Dluhosova J."/>
            <person name="Istvanek J."/>
            <person name="Nedelnik J."/>
            <person name="Repkova J."/>
        </authorList>
    </citation>
    <scope>NUCLEOTIDE SEQUENCE [LARGE SCALE GENOMIC DNA]</scope>
    <source>
        <strain evidence="2">cv. 10/8</strain>
        <tissue evidence="1">Leaf</tissue>
    </source>
</reference>
<accession>A0A392QSK9</accession>
<comment type="caution">
    <text evidence="1">The sequence shown here is derived from an EMBL/GenBank/DDBJ whole genome shotgun (WGS) entry which is preliminary data.</text>
</comment>
<keyword evidence="2" id="KW-1185">Reference proteome</keyword>
<evidence type="ECO:0000313" key="2">
    <source>
        <dbReference type="Proteomes" id="UP000265520"/>
    </source>
</evidence>
<dbReference type="Proteomes" id="UP000265520">
    <property type="component" value="Unassembled WGS sequence"/>
</dbReference>
<sequence>MYGCVVLWGLEWQGQVLCDVALESRCVQGHSTLHRCGYGTGIRYGYR</sequence>
<organism evidence="1 2">
    <name type="scientific">Trifolium medium</name>
    <dbReference type="NCBI Taxonomy" id="97028"/>
    <lineage>
        <taxon>Eukaryota</taxon>
        <taxon>Viridiplantae</taxon>
        <taxon>Streptophyta</taxon>
        <taxon>Embryophyta</taxon>
        <taxon>Tracheophyta</taxon>
        <taxon>Spermatophyta</taxon>
        <taxon>Magnoliopsida</taxon>
        <taxon>eudicotyledons</taxon>
        <taxon>Gunneridae</taxon>
        <taxon>Pentapetalae</taxon>
        <taxon>rosids</taxon>
        <taxon>fabids</taxon>
        <taxon>Fabales</taxon>
        <taxon>Fabaceae</taxon>
        <taxon>Papilionoideae</taxon>
        <taxon>50 kb inversion clade</taxon>
        <taxon>NPAAA clade</taxon>
        <taxon>Hologalegina</taxon>
        <taxon>IRL clade</taxon>
        <taxon>Trifolieae</taxon>
        <taxon>Trifolium</taxon>
    </lineage>
</organism>
<name>A0A392QSK9_9FABA</name>
<dbReference type="AlphaFoldDB" id="A0A392QSK9"/>
<proteinExistence type="predicted"/>